<feature type="compositionally biased region" description="Basic and acidic residues" evidence="1">
    <location>
        <begin position="53"/>
        <end position="69"/>
    </location>
</feature>
<feature type="region of interest" description="Disordered" evidence="1">
    <location>
        <begin position="1"/>
        <end position="83"/>
    </location>
</feature>
<sequence>MEPRRPVKRGRRGRKRCAWPSYSKRLRPPRSRNVRRPSETVSVAETWNSEALVVRRTDEGRKAKERGRAEGSAPKRRAPPPEK</sequence>
<feature type="compositionally biased region" description="Basic residues" evidence="1">
    <location>
        <begin position="74"/>
        <end position="83"/>
    </location>
</feature>
<reference evidence="2" key="2">
    <citation type="journal article" date="2015" name="Data Brief">
        <title>Shoot transcriptome of the giant reed, Arundo donax.</title>
        <authorList>
            <person name="Barrero R.A."/>
            <person name="Guerrero F.D."/>
            <person name="Moolhuijzen P."/>
            <person name="Goolsby J.A."/>
            <person name="Tidwell J."/>
            <person name="Bellgard S.E."/>
            <person name="Bellgard M.I."/>
        </authorList>
    </citation>
    <scope>NUCLEOTIDE SEQUENCE</scope>
    <source>
        <tissue evidence="2">Shoot tissue taken approximately 20 cm above the soil surface</tissue>
    </source>
</reference>
<evidence type="ECO:0000256" key="1">
    <source>
        <dbReference type="SAM" id="MobiDB-lite"/>
    </source>
</evidence>
<evidence type="ECO:0000313" key="2">
    <source>
        <dbReference type="EMBL" id="JAD21941.1"/>
    </source>
</evidence>
<protein>
    <submittedName>
        <fullName evidence="2">Uncharacterized protein</fullName>
    </submittedName>
</protein>
<reference evidence="2" key="1">
    <citation type="submission" date="2014-09" db="EMBL/GenBank/DDBJ databases">
        <authorList>
            <person name="Magalhaes I.L.F."/>
            <person name="Oliveira U."/>
            <person name="Santos F.R."/>
            <person name="Vidigal T.H.D.A."/>
            <person name="Brescovit A.D."/>
            <person name="Santos A.J."/>
        </authorList>
    </citation>
    <scope>NUCLEOTIDE SEQUENCE</scope>
    <source>
        <tissue evidence="2">Shoot tissue taken approximately 20 cm above the soil surface</tissue>
    </source>
</reference>
<name>A0A0A8Y745_ARUDO</name>
<proteinExistence type="predicted"/>
<organism evidence="2">
    <name type="scientific">Arundo donax</name>
    <name type="common">Giant reed</name>
    <name type="synonym">Donax arundinaceus</name>
    <dbReference type="NCBI Taxonomy" id="35708"/>
    <lineage>
        <taxon>Eukaryota</taxon>
        <taxon>Viridiplantae</taxon>
        <taxon>Streptophyta</taxon>
        <taxon>Embryophyta</taxon>
        <taxon>Tracheophyta</taxon>
        <taxon>Spermatophyta</taxon>
        <taxon>Magnoliopsida</taxon>
        <taxon>Liliopsida</taxon>
        <taxon>Poales</taxon>
        <taxon>Poaceae</taxon>
        <taxon>PACMAD clade</taxon>
        <taxon>Arundinoideae</taxon>
        <taxon>Arundineae</taxon>
        <taxon>Arundo</taxon>
    </lineage>
</organism>
<dbReference type="AlphaFoldDB" id="A0A0A8Y745"/>
<accession>A0A0A8Y745</accession>
<feature type="compositionally biased region" description="Basic residues" evidence="1">
    <location>
        <begin position="24"/>
        <end position="35"/>
    </location>
</feature>
<feature type="compositionally biased region" description="Polar residues" evidence="1">
    <location>
        <begin position="39"/>
        <end position="49"/>
    </location>
</feature>
<dbReference type="EMBL" id="GBRH01275954">
    <property type="protein sequence ID" value="JAD21941.1"/>
    <property type="molecule type" value="Transcribed_RNA"/>
</dbReference>
<feature type="compositionally biased region" description="Basic residues" evidence="1">
    <location>
        <begin position="1"/>
        <end position="17"/>
    </location>
</feature>